<gene>
    <name evidence="4" type="ORF">ENSA7_61110</name>
</gene>
<dbReference type="Pfam" id="PF03610">
    <property type="entry name" value="EIIA-man"/>
    <property type="match status" value="1"/>
</dbReference>
<feature type="domain" description="PTS EIIA type-4" evidence="3">
    <location>
        <begin position="21"/>
        <end position="144"/>
    </location>
</feature>
<dbReference type="PROSITE" id="PS51096">
    <property type="entry name" value="PTS_EIIA_TYPE_4"/>
    <property type="match status" value="1"/>
</dbReference>
<dbReference type="AlphaFoldDB" id="A0A2S9Y475"/>
<feature type="region of interest" description="Disordered" evidence="2">
    <location>
        <begin position="150"/>
        <end position="178"/>
    </location>
</feature>
<sequence length="178" mass="17703">MPADGVASFHPGARSDSAAAKCGVVVIGHGGTASALLAAARDIIPGDGLADVLAIDAGVGETAELKLRVCAAVDEVDEGRGILLIADLMGSSPCMCGIKNSLGHGFALVTGLNLAMLTKLALADRRSSPRELANACAGSAQRSVCVKINDESSQATQPEAQPGAQPGAQAQPAKCSTG</sequence>
<evidence type="ECO:0000313" key="5">
    <source>
        <dbReference type="Proteomes" id="UP000238823"/>
    </source>
</evidence>
<dbReference type="InterPro" id="IPR036662">
    <property type="entry name" value="PTS_EIIA_man-typ_sf"/>
</dbReference>
<evidence type="ECO:0000256" key="2">
    <source>
        <dbReference type="SAM" id="MobiDB-lite"/>
    </source>
</evidence>
<name>A0A2S9Y475_9BACT</name>
<accession>A0A2S9Y475</accession>
<keyword evidence="1" id="KW-0808">Transferase</keyword>
<dbReference type="PANTHER" id="PTHR33799">
    <property type="entry name" value="PTS PERMEASE-RELATED-RELATED"/>
    <property type="match status" value="1"/>
</dbReference>
<reference evidence="4 5" key="1">
    <citation type="submission" date="2018-03" db="EMBL/GenBank/DDBJ databases">
        <title>Draft Genome Sequences of the Obligatory Marine Myxobacteria Enhygromyxa salina SWB007.</title>
        <authorList>
            <person name="Poehlein A."/>
            <person name="Moghaddam J.A."/>
            <person name="Harms H."/>
            <person name="Alanjari M."/>
            <person name="Koenig G.M."/>
            <person name="Daniel R."/>
            <person name="Schaeberle T.F."/>
        </authorList>
    </citation>
    <scope>NUCLEOTIDE SEQUENCE [LARGE SCALE GENOMIC DNA]</scope>
    <source>
        <strain evidence="4 5">SWB007</strain>
    </source>
</reference>
<dbReference type="InterPro" id="IPR051471">
    <property type="entry name" value="Bacterial_PTS_sugar_comp"/>
</dbReference>
<protein>
    <submittedName>
        <fullName evidence="4">PTS system fructose IIA component</fullName>
    </submittedName>
</protein>
<evidence type="ECO:0000313" key="4">
    <source>
        <dbReference type="EMBL" id="PRP99894.1"/>
    </source>
</evidence>
<evidence type="ECO:0000256" key="1">
    <source>
        <dbReference type="ARBA" id="ARBA00022679"/>
    </source>
</evidence>
<dbReference type="GO" id="GO:0016020">
    <property type="term" value="C:membrane"/>
    <property type="evidence" value="ECO:0007669"/>
    <property type="project" value="InterPro"/>
</dbReference>
<evidence type="ECO:0000259" key="3">
    <source>
        <dbReference type="PROSITE" id="PS51096"/>
    </source>
</evidence>
<feature type="compositionally biased region" description="Low complexity" evidence="2">
    <location>
        <begin position="154"/>
        <end position="178"/>
    </location>
</feature>
<dbReference type="SUPFAM" id="SSF53062">
    <property type="entry name" value="PTS system fructose IIA component-like"/>
    <property type="match status" value="1"/>
</dbReference>
<dbReference type="GO" id="GO:0009401">
    <property type="term" value="P:phosphoenolpyruvate-dependent sugar phosphotransferase system"/>
    <property type="evidence" value="ECO:0007669"/>
    <property type="project" value="InterPro"/>
</dbReference>
<dbReference type="GO" id="GO:0016740">
    <property type="term" value="F:transferase activity"/>
    <property type="evidence" value="ECO:0007669"/>
    <property type="project" value="UniProtKB-KW"/>
</dbReference>
<comment type="caution">
    <text evidence="4">The sequence shown here is derived from an EMBL/GenBank/DDBJ whole genome shotgun (WGS) entry which is preliminary data.</text>
</comment>
<organism evidence="4 5">
    <name type="scientific">Enhygromyxa salina</name>
    <dbReference type="NCBI Taxonomy" id="215803"/>
    <lineage>
        <taxon>Bacteria</taxon>
        <taxon>Pseudomonadati</taxon>
        <taxon>Myxococcota</taxon>
        <taxon>Polyangia</taxon>
        <taxon>Nannocystales</taxon>
        <taxon>Nannocystaceae</taxon>
        <taxon>Enhygromyxa</taxon>
    </lineage>
</organism>
<proteinExistence type="predicted"/>
<dbReference type="Gene3D" id="3.40.50.510">
    <property type="entry name" value="Phosphotransferase system, mannose-type IIA component"/>
    <property type="match status" value="1"/>
</dbReference>
<dbReference type="Proteomes" id="UP000238823">
    <property type="component" value="Unassembled WGS sequence"/>
</dbReference>
<dbReference type="PANTHER" id="PTHR33799:SF1">
    <property type="entry name" value="PTS SYSTEM MANNOSE-SPECIFIC EIIAB COMPONENT-RELATED"/>
    <property type="match status" value="1"/>
</dbReference>
<dbReference type="InterPro" id="IPR004701">
    <property type="entry name" value="PTS_EIIA_man-typ"/>
</dbReference>
<dbReference type="EMBL" id="PVNL01000119">
    <property type="protein sequence ID" value="PRP99894.1"/>
    <property type="molecule type" value="Genomic_DNA"/>
</dbReference>